<keyword evidence="2" id="KW-1185">Reference proteome</keyword>
<name>A0A1A9W304_9MUSC</name>
<accession>A0A1A9W304</accession>
<proteinExistence type="predicted"/>
<dbReference type="AlphaFoldDB" id="A0A1A9W304"/>
<dbReference type="VEuPathDB" id="VectorBase:GBRI004541"/>
<evidence type="ECO:0000313" key="1">
    <source>
        <dbReference type="EnsemblMetazoa" id="GBRI004541-PA"/>
    </source>
</evidence>
<evidence type="ECO:0000313" key="2">
    <source>
        <dbReference type="Proteomes" id="UP000091820"/>
    </source>
</evidence>
<reference evidence="1" key="2">
    <citation type="submission" date="2020-05" db="UniProtKB">
        <authorList>
            <consortium name="EnsemblMetazoa"/>
        </authorList>
    </citation>
    <scope>IDENTIFICATION</scope>
    <source>
        <strain evidence="1">IAEA</strain>
    </source>
</reference>
<protein>
    <submittedName>
        <fullName evidence="1">Uncharacterized protein</fullName>
    </submittedName>
</protein>
<reference evidence="2" key="1">
    <citation type="submission" date="2014-03" db="EMBL/GenBank/DDBJ databases">
        <authorList>
            <person name="Aksoy S."/>
            <person name="Warren W."/>
            <person name="Wilson R.K."/>
        </authorList>
    </citation>
    <scope>NUCLEOTIDE SEQUENCE [LARGE SCALE GENOMIC DNA]</scope>
    <source>
        <strain evidence="2">IAEA</strain>
    </source>
</reference>
<sequence length="123" mass="13740">MFDCCGCLKKNRSLKNNEITSESSWTVGQINKNFESTELSLGISRRSTLACTLPTIIETPPSLISSVRTSMDSEKMSKIDMNINIFEDERFSDMSATIFKKNSESLSNVSLTNTNNDSEKPNN</sequence>
<organism evidence="1 2">
    <name type="scientific">Glossina brevipalpis</name>
    <dbReference type="NCBI Taxonomy" id="37001"/>
    <lineage>
        <taxon>Eukaryota</taxon>
        <taxon>Metazoa</taxon>
        <taxon>Ecdysozoa</taxon>
        <taxon>Arthropoda</taxon>
        <taxon>Hexapoda</taxon>
        <taxon>Insecta</taxon>
        <taxon>Pterygota</taxon>
        <taxon>Neoptera</taxon>
        <taxon>Endopterygota</taxon>
        <taxon>Diptera</taxon>
        <taxon>Brachycera</taxon>
        <taxon>Muscomorpha</taxon>
        <taxon>Hippoboscoidea</taxon>
        <taxon>Glossinidae</taxon>
        <taxon>Glossina</taxon>
    </lineage>
</organism>
<dbReference type="EnsemblMetazoa" id="GBRI004541-RA">
    <property type="protein sequence ID" value="GBRI004541-PA"/>
    <property type="gene ID" value="GBRI004541"/>
</dbReference>
<dbReference type="Proteomes" id="UP000091820">
    <property type="component" value="Unassembled WGS sequence"/>
</dbReference>